<proteinExistence type="predicted"/>
<sequence>MFNIFAAPPLPVPTYSPMVQSVNPLDLFLTQAHADLYPPPPAPAATPTTGE</sequence>
<keyword evidence="2" id="KW-1185">Reference proteome</keyword>
<reference evidence="1 2" key="1">
    <citation type="submission" date="2017-05" db="EMBL/GenBank/DDBJ databases">
        <title>The Genome Sequence of Tsuchiyaea wingfieldii DSM 27421.</title>
        <authorList>
            <person name="Cuomo C."/>
            <person name="Passer A."/>
            <person name="Billmyre B."/>
            <person name="Heitman J."/>
        </authorList>
    </citation>
    <scope>NUCLEOTIDE SEQUENCE [LARGE SCALE GENOMIC DNA]</scope>
    <source>
        <strain evidence="1 2">DSM 27421</strain>
    </source>
</reference>
<evidence type="ECO:0000313" key="1">
    <source>
        <dbReference type="EMBL" id="TYJ56300.1"/>
    </source>
</evidence>
<dbReference type="Proteomes" id="UP000322245">
    <property type="component" value="Unassembled WGS sequence"/>
</dbReference>
<dbReference type="EMBL" id="NIDF01000026">
    <property type="protein sequence ID" value="TYJ56300.1"/>
    <property type="molecule type" value="Genomic_DNA"/>
</dbReference>
<comment type="caution">
    <text evidence="1">The sequence shown here is derived from an EMBL/GenBank/DDBJ whole genome shotgun (WGS) entry which is preliminary data.</text>
</comment>
<dbReference type="AlphaFoldDB" id="A0A5D3B1X0"/>
<name>A0A5D3B1X0_9TREE</name>
<evidence type="ECO:0000313" key="2">
    <source>
        <dbReference type="Proteomes" id="UP000322245"/>
    </source>
</evidence>
<gene>
    <name evidence="1" type="ORF">B9479_002991</name>
</gene>
<protein>
    <submittedName>
        <fullName evidence="1">Uncharacterized protein</fullName>
    </submittedName>
</protein>
<accession>A0A5D3B1X0</accession>
<organism evidence="1 2">
    <name type="scientific">Cryptococcus floricola</name>
    <dbReference type="NCBI Taxonomy" id="2591691"/>
    <lineage>
        <taxon>Eukaryota</taxon>
        <taxon>Fungi</taxon>
        <taxon>Dikarya</taxon>
        <taxon>Basidiomycota</taxon>
        <taxon>Agaricomycotina</taxon>
        <taxon>Tremellomycetes</taxon>
        <taxon>Tremellales</taxon>
        <taxon>Cryptococcaceae</taxon>
        <taxon>Cryptococcus</taxon>
    </lineage>
</organism>